<evidence type="ECO:0000313" key="3">
    <source>
        <dbReference type="RefSeq" id="XP_056683449.1"/>
    </source>
</evidence>
<dbReference type="GeneID" id="110793398"/>
<sequence>MDNRKGKNEVDEYDQEQHNEDESGKRIKGPDEPLRQVSTDLVLAVPCSQIQRSQRLSDEGSGRKRTRETGSSSQSQFHHQLESGSGQQATQPVDNLTPPAWLWGDYNQSLESIIRNARNTALSGQRPKPSENSSLWLNPSIFSPIRKL</sequence>
<evidence type="ECO:0000313" key="2">
    <source>
        <dbReference type="Proteomes" id="UP000813463"/>
    </source>
</evidence>
<feature type="region of interest" description="Disordered" evidence="1">
    <location>
        <begin position="1"/>
        <end position="101"/>
    </location>
</feature>
<reference evidence="2" key="1">
    <citation type="journal article" date="2021" name="Nat. Commun.">
        <title>Genomic analyses provide insights into spinach domestication and the genetic basis of agronomic traits.</title>
        <authorList>
            <person name="Cai X."/>
            <person name="Sun X."/>
            <person name="Xu C."/>
            <person name="Sun H."/>
            <person name="Wang X."/>
            <person name="Ge C."/>
            <person name="Zhang Z."/>
            <person name="Wang Q."/>
            <person name="Fei Z."/>
            <person name="Jiao C."/>
            <person name="Wang Q."/>
        </authorList>
    </citation>
    <scope>NUCLEOTIDE SEQUENCE [LARGE SCALE GENOMIC DNA]</scope>
    <source>
        <strain evidence="2">cv. Varoflay</strain>
    </source>
</reference>
<accession>A0ABM3QJB4</accession>
<evidence type="ECO:0000313" key="4">
    <source>
        <dbReference type="RefSeq" id="XP_056683450.1"/>
    </source>
</evidence>
<keyword evidence="2" id="KW-1185">Reference proteome</keyword>
<proteinExistence type="predicted"/>
<evidence type="ECO:0000256" key="1">
    <source>
        <dbReference type="SAM" id="MobiDB-lite"/>
    </source>
</evidence>
<gene>
    <name evidence="3 4" type="primary">LOC110793398</name>
</gene>
<reference evidence="3 4" key="2">
    <citation type="submission" date="2025-05" db="UniProtKB">
        <authorList>
            <consortium name="RefSeq"/>
        </authorList>
    </citation>
    <scope>IDENTIFICATION</scope>
    <source>
        <tissue evidence="3 4">Leaf</tissue>
    </source>
</reference>
<dbReference type="RefSeq" id="XP_056683450.1">
    <property type="nucleotide sequence ID" value="XM_056827472.1"/>
</dbReference>
<name>A0ABM3QJB4_SPIOL</name>
<organism evidence="2 3">
    <name type="scientific">Spinacia oleracea</name>
    <name type="common">Spinach</name>
    <dbReference type="NCBI Taxonomy" id="3562"/>
    <lineage>
        <taxon>Eukaryota</taxon>
        <taxon>Viridiplantae</taxon>
        <taxon>Streptophyta</taxon>
        <taxon>Embryophyta</taxon>
        <taxon>Tracheophyta</taxon>
        <taxon>Spermatophyta</taxon>
        <taxon>Magnoliopsida</taxon>
        <taxon>eudicotyledons</taxon>
        <taxon>Gunneridae</taxon>
        <taxon>Pentapetalae</taxon>
        <taxon>Caryophyllales</taxon>
        <taxon>Chenopodiaceae</taxon>
        <taxon>Chenopodioideae</taxon>
        <taxon>Anserineae</taxon>
        <taxon>Spinacia</taxon>
    </lineage>
</organism>
<feature type="compositionally biased region" description="Basic and acidic residues" evidence="1">
    <location>
        <begin position="1"/>
        <end position="34"/>
    </location>
</feature>
<protein>
    <submittedName>
        <fullName evidence="3 4">Uncharacterized protein isoform X1</fullName>
    </submittedName>
</protein>
<dbReference type="Proteomes" id="UP000813463">
    <property type="component" value="Chromosome 4"/>
</dbReference>
<feature type="compositionally biased region" description="Polar residues" evidence="1">
    <location>
        <begin position="69"/>
        <end position="94"/>
    </location>
</feature>
<dbReference type="RefSeq" id="XP_056683449.1">
    <property type="nucleotide sequence ID" value="XM_056827471.1"/>
</dbReference>